<organism evidence="1 2">
    <name type="scientific">Kytococcus aerolatus</name>
    <dbReference type="NCBI Taxonomy" id="592308"/>
    <lineage>
        <taxon>Bacteria</taxon>
        <taxon>Bacillati</taxon>
        <taxon>Actinomycetota</taxon>
        <taxon>Actinomycetes</taxon>
        <taxon>Micrococcales</taxon>
        <taxon>Kytococcaceae</taxon>
        <taxon>Kytococcus</taxon>
    </lineage>
</organism>
<evidence type="ECO:0000313" key="2">
    <source>
        <dbReference type="Proteomes" id="UP000198122"/>
    </source>
</evidence>
<dbReference type="Pfam" id="PF06999">
    <property type="entry name" value="Suc_Fer-like"/>
    <property type="match status" value="1"/>
</dbReference>
<sequence length="326" mass="34935">MGDLQPTAAPPTEGLEGTAGFRCSVAARARGDQMVGTAPEARRWLLVEQDAHWGRTTWEGLEVEAALAVEMQEHLESVNGRLQLIRRPGARPDRTLATRRWCLVDVDWDRPVLWGTATTDAELLEAARLLGGPCPPEAVRPGSPGIVLVCTHGRKDVCCAIHGRPVASSLAALWPEETWETTHTGGDRFAANVILLPDGAVYGGTDPGTAVADLSAHTDGRVDPTRLRGRCGEPQHVQVAQAVALQELGPLPWGAMSTRREEAGAERWSVDLAVASGSSDAPPRHLRVTGRFVTTEPHQLTCRAVALKPSTHAVAEVVEEIEGELA</sequence>
<dbReference type="InterPro" id="IPR036249">
    <property type="entry name" value="Thioredoxin-like_sf"/>
</dbReference>
<reference evidence="1 2" key="1">
    <citation type="submission" date="2017-06" db="EMBL/GenBank/DDBJ databases">
        <authorList>
            <person name="Kim H.J."/>
            <person name="Triplett B.A."/>
        </authorList>
    </citation>
    <scope>NUCLEOTIDE SEQUENCE [LARGE SCALE GENOMIC DNA]</scope>
    <source>
        <strain evidence="1 2">DSM 22179</strain>
    </source>
</reference>
<proteinExistence type="predicted"/>
<dbReference type="RefSeq" id="WP_088817972.1">
    <property type="nucleotide sequence ID" value="NZ_FYEZ01000001.1"/>
</dbReference>
<dbReference type="OrthoDB" id="3399139at2"/>
<dbReference type="EMBL" id="FYEZ01000001">
    <property type="protein sequence ID" value="SNC64241.1"/>
    <property type="molecule type" value="Genomic_DNA"/>
</dbReference>
<dbReference type="AlphaFoldDB" id="A0A212TEI5"/>
<keyword evidence="2" id="KW-1185">Reference proteome</keyword>
<gene>
    <name evidence="1" type="ORF">SAMN05445756_1072</name>
</gene>
<evidence type="ECO:0000313" key="1">
    <source>
        <dbReference type="EMBL" id="SNC64241.1"/>
    </source>
</evidence>
<dbReference type="SUPFAM" id="SSF52833">
    <property type="entry name" value="Thioredoxin-like"/>
    <property type="match status" value="1"/>
</dbReference>
<dbReference type="InterPro" id="IPR009737">
    <property type="entry name" value="Aim32/Apd1-like"/>
</dbReference>
<accession>A0A212TEI5</accession>
<protein>
    <recommendedName>
        <fullName evidence="3">Sucrase/ferredoxin-like</fullName>
    </recommendedName>
</protein>
<dbReference type="Proteomes" id="UP000198122">
    <property type="component" value="Unassembled WGS sequence"/>
</dbReference>
<name>A0A212TEI5_9MICO</name>
<evidence type="ECO:0008006" key="3">
    <source>
        <dbReference type="Google" id="ProtNLM"/>
    </source>
</evidence>